<dbReference type="RefSeq" id="WP_011993962.1">
    <property type="nucleotide sequence ID" value="NC_009718.1"/>
</dbReference>
<dbReference type="PROSITE" id="PS50801">
    <property type="entry name" value="STAS"/>
    <property type="match status" value="1"/>
</dbReference>
<dbReference type="CDD" id="cd07043">
    <property type="entry name" value="STAS_anti-anti-sigma_factors"/>
    <property type="match status" value="1"/>
</dbReference>
<evidence type="ECO:0000313" key="5">
    <source>
        <dbReference type="Proteomes" id="UP000002415"/>
    </source>
</evidence>
<reference evidence="4 5" key="2">
    <citation type="journal article" date="2009" name="Proc. Natl. Acad. Sci. U.S.A.">
        <title>On the chimeric nature, thermophilic origin, and phylogenetic placement of the Thermotogales.</title>
        <authorList>
            <person name="Zhaxybayeva O."/>
            <person name="Swithers K.S."/>
            <person name="Lapierre P."/>
            <person name="Fournier G.P."/>
            <person name="Bickhart D.M."/>
            <person name="DeBoy R.T."/>
            <person name="Nelson K.E."/>
            <person name="Nesbo C.L."/>
            <person name="Doolittle W.F."/>
            <person name="Gogarten J.P."/>
            <person name="Noll K.M."/>
        </authorList>
    </citation>
    <scope>NUCLEOTIDE SEQUENCE [LARGE SCALE GENOMIC DNA]</scope>
    <source>
        <strain evidence="5">ATCC 35602 / DSM 5306 / Rt17-B1</strain>
    </source>
</reference>
<keyword evidence="5" id="KW-1185">Reference proteome</keyword>
<dbReference type="Proteomes" id="UP000002415">
    <property type="component" value="Chromosome"/>
</dbReference>
<evidence type="ECO:0000256" key="2">
    <source>
        <dbReference type="RuleBase" id="RU003749"/>
    </source>
</evidence>
<dbReference type="InterPro" id="IPR036513">
    <property type="entry name" value="STAS_dom_sf"/>
</dbReference>
<protein>
    <recommendedName>
        <fullName evidence="2">Anti-sigma factor antagonist</fullName>
    </recommendedName>
</protein>
<dbReference type="eggNOG" id="COG1366">
    <property type="taxonomic scope" value="Bacteria"/>
</dbReference>
<dbReference type="Gene3D" id="3.30.750.24">
    <property type="entry name" value="STAS domain"/>
    <property type="match status" value="1"/>
</dbReference>
<proteinExistence type="inferred from homology"/>
<reference evidence="4 5" key="1">
    <citation type="submission" date="2007-07" db="EMBL/GenBank/DDBJ databases">
        <title>Complete sequence of Fervidobacterium nodosum Rt17-B1.</title>
        <authorList>
            <consortium name="US DOE Joint Genome Institute"/>
            <person name="Copeland A."/>
            <person name="Lucas S."/>
            <person name="Lapidus A."/>
            <person name="Barry K."/>
            <person name="Glavina del Rio T."/>
            <person name="Dalin E."/>
            <person name="Tice H."/>
            <person name="Pitluck S."/>
            <person name="Saunders E."/>
            <person name="Brettin T."/>
            <person name="Bruce D."/>
            <person name="Detter J.C."/>
            <person name="Han C."/>
            <person name="Schmutz J."/>
            <person name="Larimer F."/>
            <person name="Land M."/>
            <person name="Hauser L."/>
            <person name="Kyrpides N."/>
            <person name="Mikhailova N."/>
            <person name="Nelson K."/>
            <person name="Gogarten J.P."/>
            <person name="Noll K."/>
            <person name="Richardson P."/>
        </authorList>
    </citation>
    <scope>NUCLEOTIDE SEQUENCE [LARGE SCALE GENOMIC DNA]</scope>
    <source>
        <strain evidence="5">ATCC 35602 / DSM 5306 / Rt17-B1</strain>
    </source>
</reference>
<evidence type="ECO:0000256" key="1">
    <source>
        <dbReference type="ARBA" id="ARBA00009013"/>
    </source>
</evidence>
<dbReference type="NCBIfam" id="TIGR00377">
    <property type="entry name" value="ant_ant_sig"/>
    <property type="match status" value="1"/>
</dbReference>
<evidence type="ECO:0000259" key="3">
    <source>
        <dbReference type="PROSITE" id="PS50801"/>
    </source>
</evidence>
<dbReference type="OrthoDB" id="37574at2"/>
<dbReference type="PANTHER" id="PTHR33495">
    <property type="entry name" value="ANTI-SIGMA FACTOR ANTAGONIST TM_1081-RELATED-RELATED"/>
    <property type="match status" value="1"/>
</dbReference>
<dbReference type="STRING" id="381764.Fnod_0792"/>
<feature type="domain" description="STAS" evidence="3">
    <location>
        <begin position="1"/>
        <end position="110"/>
    </location>
</feature>
<organism evidence="4 5">
    <name type="scientific">Fervidobacterium nodosum (strain ATCC 35602 / DSM 5306 / Rt17-B1)</name>
    <dbReference type="NCBI Taxonomy" id="381764"/>
    <lineage>
        <taxon>Bacteria</taxon>
        <taxon>Thermotogati</taxon>
        <taxon>Thermotogota</taxon>
        <taxon>Thermotogae</taxon>
        <taxon>Thermotogales</taxon>
        <taxon>Fervidobacteriaceae</taxon>
        <taxon>Fervidobacterium</taxon>
    </lineage>
</organism>
<accession>A7HL62</accession>
<name>A7HL62_FERNB</name>
<dbReference type="EMBL" id="CP000771">
    <property type="protein sequence ID" value="ABS60645.1"/>
    <property type="molecule type" value="Genomic_DNA"/>
</dbReference>
<dbReference type="SUPFAM" id="SSF52091">
    <property type="entry name" value="SpoIIaa-like"/>
    <property type="match status" value="1"/>
</dbReference>
<dbReference type="GO" id="GO:0043856">
    <property type="term" value="F:anti-sigma factor antagonist activity"/>
    <property type="evidence" value="ECO:0007669"/>
    <property type="project" value="InterPro"/>
</dbReference>
<dbReference type="HOGENOM" id="CLU_115403_6_4_0"/>
<evidence type="ECO:0000313" key="4">
    <source>
        <dbReference type="EMBL" id="ABS60645.1"/>
    </source>
</evidence>
<dbReference type="AlphaFoldDB" id="A7HL62"/>
<dbReference type="KEGG" id="fno:Fnod_0792"/>
<dbReference type="InterPro" id="IPR002645">
    <property type="entry name" value="STAS_dom"/>
</dbReference>
<gene>
    <name evidence="4" type="ordered locus">Fnod_0792</name>
</gene>
<sequence length="112" mass="12945">MKKSLLENDIIKFEMPEEIDLVNSQEIKKTVYEESIEKGYKKVILDFSKTRYIDSTGLGIIVAIHKQTLMNAGALVLINFDSNIRNLLKMTSLDRIFNIFDSEKEAIEFLNK</sequence>
<comment type="similarity">
    <text evidence="1 2">Belongs to the anti-sigma-factor antagonist family.</text>
</comment>
<dbReference type="Pfam" id="PF01740">
    <property type="entry name" value="STAS"/>
    <property type="match status" value="1"/>
</dbReference>
<dbReference type="InterPro" id="IPR003658">
    <property type="entry name" value="Anti-sigma_ant"/>
</dbReference>